<sequence>MEDIIKQLEKDIEIKKEEYHRRKGEEKRLKKVREKKEKELTEYQEEKELLDQVNIFLQEVSEYAREQARQQIELLVTQALQAVFGAQFSFEIEIEKKRNSFSAEFYVVSQAGEQEIKNIPQDARGGGVVDVVSLGLRVAILETLQRPKIGGPLVLDEPAKHVSEEYIVDVAKFLKTVNDRFQRQIITVTHQQHLSQIADQAFKVKMETGKSQITSLT</sequence>
<dbReference type="HOGENOM" id="CLU_110610_0_0_9"/>
<evidence type="ECO:0000313" key="5">
    <source>
        <dbReference type="EMBL" id="AGB41539.1"/>
    </source>
</evidence>
<evidence type="ECO:0000313" key="6">
    <source>
        <dbReference type="Proteomes" id="UP000010880"/>
    </source>
</evidence>
<dbReference type="InterPro" id="IPR027417">
    <property type="entry name" value="P-loop_NTPase"/>
</dbReference>
<keyword evidence="4" id="KW-0175">Coiled coil</keyword>
<dbReference type="STRING" id="748449.Halha_1601"/>
<dbReference type="Gene3D" id="3.40.50.300">
    <property type="entry name" value="P-loop containing nucleotide triphosphate hydrolases"/>
    <property type="match status" value="1"/>
</dbReference>
<gene>
    <name evidence="5" type="ordered locus">Halha_1601</name>
</gene>
<organism evidence="5 6">
    <name type="scientific">Halobacteroides halobius (strain ATCC 35273 / DSM 5150 / MD-1)</name>
    <dbReference type="NCBI Taxonomy" id="748449"/>
    <lineage>
        <taxon>Bacteria</taxon>
        <taxon>Bacillati</taxon>
        <taxon>Bacillota</taxon>
        <taxon>Clostridia</taxon>
        <taxon>Halanaerobiales</taxon>
        <taxon>Halobacteroidaceae</taxon>
        <taxon>Halobacteroides</taxon>
    </lineage>
</organism>
<feature type="coiled-coil region" evidence="4">
    <location>
        <begin position="5"/>
        <end position="53"/>
    </location>
</feature>
<dbReference type="AlphaFoldDB" id="L0KAZ1"/>
<evidence type="ECO:0000256" key="2">
    <source>
        <dbReference type="ARBA" id="ARBA00011322"/>
    </source>
</evidence>
<dbReference type="SUPFAM" id="SSF52540">
    <property type="entry name" value="P-loop containing nucleoside triphosphate hydrolases"/>
    <property type="match status" value="1"/>
</dbReference>
<evidence type="ECO:0000256" key="3">
    <source>
        <dbReference type="ARBA" id="ARBA00013368"/>
    </source>
</evidence>
<comment type="subunit">
    <text evidence="2">Heterodimer of SbcC and SbcD.</text>
</comment>
<name>L0KAZ1_HALHC</name>
<protein>
    <recommendedName>
        <fullName evidence="3">Nuclease SbcCD subunit C</fullName>
    </recommendedName>
</protein>
<dbReference type="RefSeq" id="WP_015327256.1">
    <property type="nucleotide sequence ID" value="NC_019978.1"/>
</dbReference>
<dbReference type="Proteomes" id="UP000010880">
    <property type="component" value="Chromosome"/>
</dbReference>
<accession>L0KAZ1</accession>
<dbReference type="PATRIC" id="fig|748449.3.peg.1552"/>
<comment type="similarity">
    <text evidence="1">Belongs to the SMC family. SbcC subfamily.</text>
</comment>
<dbReference type="eggNOG" id="COG0497">
    <property type="taxonomic scope" value="Bacteria"/>
</dbReference>
<reference evidence="6" key="1">
    <citation type="submission" date="2012-02" db="EMBL/GenBank/DDBJ databases">
        <title>The complete genome of Halobacteroides halobius DSM 5150.</title>
        <authorList>
            <person name="Lucas S."/>
            <person name="Copeland A."/>
            <person name="Lapidus A."/>
            <person name="Glavina del Rio T."/>
            <person name="Dalin E."/>
            <person name="Tice H."/>
            <person name="Bruce D."/>
            <person name="Goodwin L."/>
            <person name="Pitluck S."/>
            <person name="Peters L."/>
            <person name="Mikhailova N."/>
            <person name="Gu W."/>
            <person name="Kyrpides N."/>
            <person name="Mavromatis K."/>
            <person name="Ivanova N."/>
            <person name="Brettin T."/>
            <person name="Detter J.C."/>
            <person name="Han C."/>
            <person name="Larimer F."/>
            <person name="Land M."/>
            <person name="Hauser L."/>
            <person name="Markowitz V."/>
            <person name="Cheng J.-F."/>
            <person name="Hugenholtz P."/>
            <person name="Woyke T."/>
            <person name="Wu D."/>
            <person name="Tindall B."/>
            <person name="Pomrenke H."/>
            <person name="Brambilla E."/>
            <person name="Klenk H.-P."/>
            <person name="Eisen J.A."/>
        </authorList>
    </citation>
    <scope>NUCLEOTIDE SEQUENCE [LARGE SCALE GENOMIC DNA]</scope>
    <source>
        <strain evidence="6">ATCC 35273 / DSM 5150 / MD-1</strain>
    </source>
</reference>
<dbReference type="EMBL" id="CP003359">
    <property type="protein sequence ID" value="AGB41539.1"/>
    <property type="molecule type" value="Genomic_DNA"/>
</dbReference>
<proteinExistence type="inferred from homology"/>
<dbReference type="OrthoDB" id="2380879at2"/>
<dbReference type="PANTHER" id="PTHR32114">
    <property type="entry name" value="ABC TRANSPORTER ABCH.3"/>
    <property type="match status" value="1"/>
</dbReference>
<dbReference type="PANTHER" id="PTHR32114:SF2">
    <property type="entry name" value="ABC TRANSPORTER ABCH.3"/>
    <property type="match status" value="1"/>
</dbReference>
<evidence type="ECO:0000256" key="1">
    <source>
        <dbReference type="ARBA" id="ARBA00006930"/>
    </source>
</evidence>
<dbReference type="KEGG" id="hhl:Halha_1601"/>
<evidence type="ECO:0000256" key="4">
    <source>
        <dbReference type="SAM" id="Coils"/>
    </source>
</evidence>
<keyword evidence="6" id="KW-1185">Reference proteome</keyword>